<dbReference type="EMBL" id="VYQE01000001">
    <property type="protein sequence ID" value="KAA9010327.1"/>
    <property type="molecule type" value="Genomic_DNA"/>
</dbReference>
<keyword evidence="3" id="KW-0378">Hydrolase</keyword>
<evidence type="ECO:0000256" key="4">
    <source>
        <dbReference type="ARBA" id="ARBA00022825"/>
    </source>
</evidence>
<dbReference type="FunFam" id="2.40.10.10:FF:000001">
    <property type="entry name" value="Periplasmic serine protease DegS"/>
    <property type="match status" value="1"/>
</dbReference>
<dbReference type="InterPro" id="IPR001478">
    <property type="entry name" value="PDZ"/>
</dbReference>
<dbReference type="Pfam" id="PF13180">
    <property type="entry name" value="PDZ_2"/>
    <property type="match status" value="1"/>
</dbReference>
<dbReference type="SUPFAM" id="SSF50156">
    <property type="entry name" value="PDZ domain-like"/>
    <property type="match status" value="1"/>
</dbReference>
<keyword evidence="4" id="KW-0720">Serine protease</keyword>
<dbReference type="InterPro" id="IPR043504">
    <property type="entry name" value="Peptidase_S1_PA_chymotrypsin"/>
</dbReference>
<protein>
    <submittedName>
        <fullName evidence="6">Trypsin-like serine protease</fullName>
    </submittedName>
</protein>
<name>A0A5J5GQJ2_9RHOB</name>
<proteinExistence type="inferred from homology"/>
<dbReference type="InterPro" id="IPR036034">
    <property type="entry name" value="PDZ_sf"/>
</dbReference>
<accession>A0A5J5GQJ2</accession>
<evidence type="ECO:0000259" key="5">
    <source>
        <dbReference type="PROSITE" id="PS50106"/>
    </source>
</evidence>
<dbReference type="SUPFAM" id="SSF50494">
    <property type="entry name" value="Trypsin-like serine proteases"/>
    <property type="match status" value="1"/>
</dbReference>
<comment type="caution">
    <text evidence="6">The sequence shown here is derived from an EMBL/GenBank/DDBJ whole genome shotgun (WGS) entry which is preliminary data.</text>
</comment>
<evidence type="ECO:0000313" key="6">
    <source>
        <dbReference type="EMBL" id="KAA9010327.1"/>
    </source>
</evidence>
<reference evidence="6 7" key="1">
    <citation type="submission" date="2019-09" db="EMBL/GenBank/DDBJ databases">
        <authorList>
            <person name="Park J.-S."/>
            <person name="Choi H.-J."/>
        </authorList>
    </citation>
    <scope>NUCLEOTIDE SEQUENCE [LARGE SCALE GENOMIC DNA]</scope>
    <source>
        <strain evidence="6 7">176SS1-4</strain>
    </source>
</reference>
<evidence type="ECO:0000313" key="7">
    <source>
        <dbReference type="Proteomes" id="UP000326554"/>
    </source>
</evidence>
<dbReference type="PRINTS" id="PR00834">
    <property type="entry name" value="PROTEASES2C"/>
</dbReference>
<dbReference type="PANTHER" id="PTHR43343:SF3">
    <property type="entry name" value="PROTEASE DO-LIKE 8, CHLOROPLASTIC"/>
    <property type="match status" value="1"/>
</dbReference>
<gene>
    <name evidence="6" type="ORF">F3S47_03515</name>
</gene>
<evidence type="ECO:0000256" key="2">
    <source>
        <dbReference type="ARBA" id="ARBA00022670"/>
    </source>
</evidence>
<dbReference type="Pfam" id="PF13365">
    <property type="entry name" value="Trypsin_2"/>
    <property type="match status" value="1"/>
</dbReference>
<keyword evidence="7" id="KW-1185">Reference proteome</keyword>
<dbReference type="InterPro" id="IPR051201">
    <property type="entry name" value="Chloro_Bact_Ser_Proteases"/>
</dbReference>
<dbReference type="GO" id="GO:0006508">
    <property type="term" value="P:proteolysis"/>
    <property type="evidence" value="ECO:0007669"/>
    <property type="project" value="UniProtKB-KW"/>
</dbReference>
<dbReference type="Gene3D" id="2.40.10.10">
    <property type="entry name" value="Trypsin-like serine proteases"/>
    <property type="match status" value="2"/>
</dbReference>
<dbReference type="AlphaFoldDB" id="A0A5J5GQJ2"/>
<organism evidence="6 7">
    <name type="scientific">Histidinibacterium aquaticum</name>
    <dbReference type="NCBI Taxonomy" id="2613962"/>
    <lineage>
        <taxon>Bacteria</taxon>
        <taxon>Pseudomonadati</taxon>
        <taxon>Pseudomonadota</taxon>
        <taxon>Alphaproteobacteria</taxon>
        <taxon>Rhodobacterales</taxon>
        <taxon>Paracoccaceae</taxon>
        <taxon>Histidinibacterium</taxon>
    </lineage>
</organism>
<sequence>MTSRRPKGRLRGRLTALLVLVLAAGLAGGAAGYRAGLAQAEPEIVVPPLPLTDTERTTISLFQSARESVVAISTADTVVDPWTRRSYEQPAGSGSGFLWDDRGHIVTNDHVVGGRSTATVALADGRSVEARLVGRDAAHDLAVLRIRAEDLPEPLQVGRSRDLEVGQGVLAIGNPFGLDWTLTTGIVSALDRELPSRTGRTIRGLIQTDAAINPGNSGGPLLDSAGRLIGVNTAIYSPSGASAGIGFAVPVGTVRRVVPQLIESGRYTPPSLGIEVDSRVNAAVNRQGLEGVLVLGTVPGSPAAEAGLEGARLDRAGRIVPGDVLTALDGEPLEGLDDFFAALDSREPGESVTVTLRSGRSERTVEMELVEG</sequence>
<keyword evidence="2 6" id="KW-0645">Protease</keyword>
<dbReference type="PROSITE" id="PS50106">
    <property type="entry name" value="PDZ"/>
    <property type="match status" value="1"/>
</dbReference>
<evidence type="ECO:0000256" key="3">
    <source>
        <dbReference type="ARBA" id="ARBA00022801"/>
    </source>
</evidence>
<dbReference type="PANTHER" id="PTHR43343">
    <property type="entry name" value="PEPTIDASE S12"/>
    <property type="match status" value="1"/>
</dbReference>
<comment type="similarity">
    <text evidence="1">Belongs to the peptidase S1C family.</text>
</comment>
<feature type="domain" description="PDZ" evidence="5">
    <location>
        <begin position="261"/>
        <end position="360"/>
    </location>
</feature>
<dbReference type="Gene3D" id="2.30.42.10">
    <property type="match status" value="1"/>
</dbReference>
<dbReference type="GO" id="GO:0004252">
    <property type="term" value="F:serine-type endopeptidase activity"/>
    <property type="evidence" value="ECO:0007669"/>
    <property type="project" value="InterPro"/>
</dbReference>
<dbReference type="Proteomes" id="UP000326554">
    <property type="component" value="Unassembled WGS sequence"/>
</dbReference>
<dbReference type="InterPro" id="IPR009003">
    <property type="entry name" value="Peptidase_S1_PA"/>
</dbReference>
<evidence type="ECO:0000256" key="1">
    <source>
        <dbReference type="ARBA" id="ARBA00010541"/>
    </source>
</evidence>
<dbReference type="InterPro" id="IPR001940">
    <property type="entry name" value="Peptidase_S1C"/>
</dbReference>
<dbReference type="SMART" id="SM00228">
    <property type="entry name" value="PDZ"/>
    <property type="match status" value="1"/>
</dbReference>